<proteinExistence type="inferred from homology"/>
<evidence type="ECO:0000256" key="10">
    <source>
        <dbReference type="ARBA" id="ARBA00022967"/>
    </source>
</evidence>
<keyword evidence="14 16" id="KW-0472">Membrane</keyword>
<evidence type="ECO:0000256" key="4">
    <source>
        <dbReference type="ARBA" id="ARBA00022448"/>
    </source>
</evidence>
<evidence type="ECO:0000256" key="5">
    <source>
        <dbReference type="ARBA" id="ARBA00022660"/>
    </source>
</evidence>
<feature type="domain" description="Cytochrome oxidase subunit II copper A binding" evidence="18">
    <location>
        <begin position="108"/>
        <end position="243"/>
    </location>
</feature>
<feature type="domain" description="Cytochrome oxidase subunit II transmembrane region profile" evidence="19">
    <location>
        <begin position="17"/>
        <end position="107"/>
    </location>
</feature>
<dbReference type="PANTHER" id="PTHR22888:SF9">
    <property type="entry name" value="CYTOCHROME C OXIDASE SUBUNIT 2"/>
    <property type="match status" value="1"/>
</dbReference>
<keyword evidence="13 16" id="KW-0186">Copper</keyword>
<dbReference type="InterPro" id="IPR014222">
    <property type="entry name" value="Cyt_c_oxidase_su2"/>
</dbReference>
<dbReference type="PRINTS" id="PR01166">
    <property type="entry name" value="CYCOXIDASEII"/>
</dbReference>
<dbReference type="GO" id="GO:0042773">
    <property type="term" value="P:ATP synthesis coupled electron transport"/>
    <property type="evidence" value="ECO:0007669"/>
    <property type="project" value="TreeGrafter"/>
</dbReference>
<keyword evidence="7 16" id="KW-0479">Metal-binding</keyword>
<dbReference type="GO" id="GO:0004129">
    <property type="term" value="F:cytochrome-c oxidase activity"/>
    <property type="evidence" value="ECO:0007669"/>
    <property type="project" value="UniProtKB-EC"/>
</dbReference>
<evidence type="ECO:0000256" key="17">
    <source>
        <dbReference type="SAM" id="Phobius"/>
    </source>
</evidence>
<dbReference type="SUPFAM" id="SSF49503">
    <property type="entry name" value="Cupredoxins"/>
    <property type="match status" value="1"/>
</dbReference>
<keyword evidence="16 20" id="KW-0496">Mitochondrion</keyword>
<keyword evidence="12 17" id="KW-1133">Transmembrane helix</keyword>
<gene>
    <name evidence="20" type="primary">cox2</name>
</gene>
<dbReference type="InterPro" id="IPR001505">
    <property type="entry name" value="Copper_CuA"/>
</dbReference>
<evidence type="ECO:0000256" key="16">
    <source>
        <dbReference type="RuleBase" id="RU000457"/>
    </source>
</evidence>
<evidence type="ECO:0000256" key="11">
    <source>
        <dbReference type="ARBA" id="ARBA00022982"/>
    </source>
</evidence>
<evidence type="ECO:0000256" key="15">
    <source>
        <dbReference type="ARBA" id="ARBA00049512"/>
    </source>
</evidence>
<evidence type="ECO:0000256" key="7">
    <source>
        <dbReference type="ARBA" id="ARBA00022723"/>
    </source>
</evidence>
<dbReference type="GO" id="GO:0005507">
    <property type="term" value="F:copper ion binding"/>
    <property type="evidence" value="ECO:0007669"/>
    <property type="project" value="InterPro"/>
</dbReference>
<dbReference type="InterPro" id="IPR036257">
    <property type="entry name" value="Cyt_c_oxidase_su2_TM_sf"/>
</dbReference>
<comment type="subcellular location">
    <subcellularLocation>
        <location evidence="1 16">Mitochondrion inner membrane</location>
        <topology evidence="1 16">Multi-pass membrane protein</topology>
    </subcellularLocation>
</comment>
<dbReference type="Pfam" id="PF00116">
    <property type="entry name" value="COX2"/>
    <property type="match status" value="1"/>
</dbReference>
<dbReference type="NCBIfam" id="TIGR02866">
    <property type="entry name" value="CoxB"/>
    <property type="match status" value="1"/>
</dbReference>
<dbReference type="InterPro" id="IPR034210">
    <property type="entry name" value="CcO_II_C"/>
</dbReference>
<dbReference type="PROSITE" id="PS00078">
    <property type="entry name" value="COX2"/>
    <property type="match status" value="1"/>
</dbReference>
<accession>A0A0E4B8N0</accession>
<evidence type="ECO:0000256" key="3">
    <source>
        <dbReference type="ARBA" id="ARBA00015946"/>
    </source>
</evidence>
<evidence type="ECO:0000256" key="6">
    <source>
        <dbReference type="ARBA" id="ARBA00022692"/>
    </source>
</evidence>
<dbReference type="CDD" id="cd13912">
    <property type="entry name" value="CcO_II_C"/>
    <property type="match status" value="1"/>
</dbReference>
<dbReference type="EMBL" id="LC005414">
    <property type="protein sequence ID" value="BAR46011.1"/>
    <property type="molecule type" value="Genomic_DNA"/>
</dbReference>
<dbReference type="PANTHER" id="PTHR22888">
    <property type="entry name" value="CYTOCHROME C OXIDASE, SUBUNIT II"/>
    <property type="match status" value="1"/>
</dbReference>
<dbReference type="InterPro" id="IPR002429">
    <property type="entry name" value="CcO_II-like_C"/>
</dbReference>
<comment type="similarity">
    <text evidence="2 16">Belongs to the cytochrome c oxidase subunit 2 family.</text>
</comment>
<keyword evidence="4 16" id="KW-0813">Transport</keyword>
<comment type="catalytic activity">
    <reaction evidence="15">
        <text>4 Fe(II)-[cytochrome c] + O2 + 8 H(+)(in) = 4 Fe(III)-[cytochrome c] + 2 H2O + 4 H(+)(out)</text>
        <dbReference type="Rhea" id="RHEA:11436"/>
        <dbReference type="Rhea" id="RHEA-COMP:10350"/>
        <dbReference type="Rhea" id="RHEA-COMP:14399"/>
        <dbReference type="ChEBI" id="CHEBI:15377"/>
        <dbReference type="ChEBI" id="CHEBI:15378"/>
        <dbReference type="ChEBI" id="CHEBI:15379"/>
        <dbReference type="ChEBI" id="CHEBI:29033"/>
        <dbReference type="ChEBI" id="CHEBI:29034"/>
        <dbReference type="EC" id="7.1.1.9"/>
    </reaction>
    <physiologicalReaction direction="left-to-right" evidence="15">
        <dbReference type="Rhea" id="RHEA:11437"/>
    </physiologicalReaction>
</comment>
<evidence type="ECO:0000259" key="19">
    <source>
        <dbReference type="PROSITE" id="PS50999"/>
    </source>
</evidence>
<organism evidence="20">
    <name type="scientific">Aurelia sp. 4 sensu Dawson et al.</name>
    <name type="common">2005</name>
    <dbReference type="NCBI Taxonomy" id="237397"/>
    <lineage>
        <taxon>Eukaryota</taxon>
        <taxon>Metazoa</taxon>
        <taxon>Cnidaria</taxon>
        <taxon>Scyphozoa</taxon>
        <taxon>Semaeostomeae</taxon>
        <taxon>Ulmaridae</taxon>
        <taxon>Aurelia</taxon>
    </lineage>
</organism>
<keyword evidence="6 16" id="KW-0812">Transmembrane</keyword>
<feature type="transmembrane region" description="Helical" evidence="17">
    <location>
        <begin position="70"/>
        <end position="94"/>
    </location>
</feature>
<evidence type="ECO:0000256" key="1">
    <source>
        <dbReference type="ARBA" id="ARBA00004448"/>
    </source>
</evidence>
<dbReference type="FunFam" id="2.60.40.420:FF:000001">
    <property type="entry name" value="Cytochrome c oxidase subunit 2"/>
    <property type="match status" value="1"/>
</dbReference>
<dbReference type="GO" id="GO:0016491">
    <property type="term" value="F:oxidoreductase activity"/>
    <property type="evidence" value="ECO:0007669"/>
    <property type="project" value="InterPro"/>
</dbReference>
<keyword evidence="11 16" id="KW-0249">Electron transport</keyword>
<keyword evidence="10" id="KW-1278">Translocase</keyword>
<dbReference type="GO" id="GO:0005743">
    <property type="term" value="C:mitochondrial inner membrane"/>
    <property type="evidence" value="ECO:0007669"/>
    <property type="project" value="UniProtKB-SubCell"/>
</dbReference>
<protein>
    <recommendedName>
        <fullName evidence="3 16">Cytochrome c oxidase subunit 2</fullName>
    </recommendedName>
</protein>
<evidence type="ECO:0000256" key="2">
    <source>
        <dbReference type="ARBA" id="ARBA00007866"/>
    </source>
</evidence>
<comment type="function">
    <text evidence="16">Component of the cytochrome c oxidase, the last enzyme in the mitochondrial electron transport chain which drives oxidative phosphorylation. The respiratory chain contains 3 multisubunit complexes succinate dehydrogenase (complex II, CII), ubiquinol-cytochrome c oxidoreductase (cytochrome b-c1 complex, complex III, CIII) and cytochrome c oxidase (complex IV, CIV), that cooperate to transfer electrons derived from NADH and succinate to molecular oxygen, creating an electrochemical gradient over the inner membrane that drives transmembrane transport and the ATP synthase. Cytochrome c oxidase is the component of the respiratory chain that catalyzes the reduction of oxygen to water. Electrons originating from reduced cytochrome c in the intermembrane space (IMS) are transferred via the dinuclear copper A center (CU(A)) of subunit 2 and heme A of subunit 1 to the active site in subunit 1, a binuclear center (BNC) formed by heme A3 and copper B (CU(B)). The BNC reduces molecular oxygen to 2 water molecules using 4 electrons from cytochrome c in the IMS and 4 protons from the mitochondrial matrix.</text>
</comment>
<sequence length="248" mass="28328">MIRNLCIVLINQVNNDVPLNWQLSFQDSVSPIMEEIIFLHDQVMFVVPVISVLVIWLMARSIFSKYKYKFLVEGTVIEIVWTIIPAIILIFIAFPSLKLLYLMDETMEPAITVKVVGHQWYWSYEYSDYDISDLEFDSYMIPTSDLEFGDNRLLEVDNCLVLPVQAHIRVLVTGADVIHSFAIPSLGVKMDAVPGRLNQSNIFMKRSGLFYGQCSEICGSNHSFMPIAVRGVSLDTFISWVESKISEE</sequence>
<name>A0A0E4B8N0_9CNID</name>
<dbReference type="SUPFAM" id="SSF81464">
    <property type="entry name" value="Cytochrome c oxidase subunit II-like, transmembrane region"/>
    <property type="match status" value="1"/>
</dbReference>
<keyword evidence="9" id="KW-0460">Magnesium</keyword>
<feature type="transmembrane region" description="Helical" evidence="17">
    <location>
        <begin position="36"/>
        <end position="58"/>
    </location>
</feature>
<evidence type="ECO:0000313" key="20">
    <source>
        <dbReference type="EMBL" id="BAR46011.1"/>
    </source>
</evidence>
<dbReference type="PROSITE" id="PS50999">
    <property type="entry name" value="COX2_TM"/>
    <property type="match status" value="1"/>
</dbReference>
<evidence type="ECO:0000256" key="12">
    <source>
        <dbReference type="ARBA" id="ARBA00022989"/>
    </source>
</evidence>
<dbReference type="Gene3D" id="1.10.287.90">
    <property type="match status" value="1"/>
</dbReference>
<reference evidence="20" key="1">
    <citation type="submission" date="2014-10" db="EMBL/GenBank/DDBJ databases">
        <title>Mitochondrial genome structure of moon jellyfish, Aurelia sp. 3 and sp. 4.</title>
        <authorList>
            <person name="Funahashi A."/>
            <person name="Hanzawa N."/>
        </authorList>
    </citation>
    <scope>NUCLEOTIDE SEQUENCE</scope>
</reference>
<evidence type="ECO:0000256" key="8">
    <source>
        <dbReference type="ARBA" id="ARBA00022792"/>
    </source>
</evidence>
<dbReference type="InterPro" id="IPR008972">
    <property type="entry name" value="Cupredoxin"/>
</dbReference>
<evidence type="ECO:0000256" key="14">
    <source>
        <dbReference type="ARBA" id="ARBA00023136"/>
    </source>
</evidence>
<evidence type="ECO:0000256" key="13">
    <source>
        <dbReference type="ARBA" id="ARBA00023008"/>
    </source>
</evidence>
<dbReference type="PROSITE" id="PS50857">
    <property type="entry name" value="COX2_CUA"/>
    <property type="match status" value="1"/>
</dbReference>
<dbReference type="Pfam" id="PF02790">
    <property type="entry name" value="COX2_TM"/>
    <property type="match status" value="1"/>
</dbReference>
<keyword evidence="5 16" id="KW-0679">Respiratory chain</keyword>
<comment type="cofactor">
    <cofactor evidence="16">
        <name>Cu cation</name>
        <dbReference type="ChEBI" id="CHEBI:23378"/>
    </cofactor>
    <text evidence="16">Binds a copper A center.</text>
</comment>
<dbReference type="AlphaFoldDB" id="A0A0E4B8N0"/>
<evidence type="ECO:0000256" key="9">
    <source>
        <dbReference type="ARBA" id="ARBA00022842"/>
    </source>
</evidence>
<dbReference type="InterPro" id="IPR011759">
    <property type="entry name" value="Cyt_c_oxidase_su2_TM_dom"/>
</dbReference>
<evidence type="ECO:0000259" key="18">
    <source>
        <dbReference type="PROSITE" id="PS50857"/>
    </source>
</evidence>
<dbReference type="InterPro" id="IPR045187">
    <property type="entry name" value="CcO_II"/>
</dbReference>
<keyword evidence="8 16" id="KW-0999">Mitochondrion inner membrane</keyword>
<geneLocation type="mitochondrion" evidence="20"/>
<dbReference type="Gene3D" id="2.60.40.420">
    <property type="entry name" value="Cupredoxins - blue copper proteins"/>
    <property type="match status" value="1"/>
</dbReference>